<reference evidence="2" key="1">
    <citation type="journal article" date="2020" name="Stud. Mycol.">
        <title>101 Dothideomycetes genomes: a test case for predicting lifestyles and emergence of pathogens.</title>
        <authorList>
            <person name="Haridas S."/>
            <person name="Albert R."/>
            <person name="Binder M."/>
            <person name="Bloem J."/>
            <person name="Labutti K."/>
            <person name="Salamov A."/>
            <person name="Andreopoulos B."/>
            <person name="Baker S."/>
            <person name="Barry K."/>
            <person name="Bills G."/>
            <person name="Bluhm B."/>
            <person name="Cannon C."/>
            <person name="Castanera R."/>
            <person name="Culley D."/>
            <person name="Daum C."/>
            <person name="Ezra D."/>
            <person name="Gonzalez J."/>
            <person name="Henrissat B."/>
            <person name="Kuo A."/>
            <person name="Liang C."/>
            <person name="Lipzen A."/>
            <person name="Lutzoni F."/>
            <person name="Magnuson J."/>
            <person name="Mondo S."/>
            <person name="Nolan M."/>
            <person name="Ohm R."/>
            <person name="Pangilinan J."/>
            <person name="Park H.-J."/>
            <person name="Ramirez L."/>
            <person name="Alfaro M."/>
            <person name="Sun H."/>
            <person name="Tritt A."/>
            <person name="Yoshinaga Y."/>
            <person name="Zwiers L.-H."/>
            <person name="Turgeon B."/>
            <person name="Goodwin S."/>
            <person name="Spatafora J."/>
            <person name="Crous P."/>
            <person name="Grigoriev I."/>
        </authorList>
    </citation>
    <scope>NUCLEOTIDE SEQUENCE</scope>
    <source>
        <strain evidence="2">CBS 690.94</strain>
    </source>
</reference>
<dbReference type="Proteomes" id="UP000799764">
    <property type="component" value="Unassembled WGS sequence"/>
</dbReference>
<gene>
    <name evidence="2" type="ORF">P171DRAFT_63061</name>
</gene>
<evidence type="ECO:0000313" key="3">
    <source>
        <dbReference type="Proteomes" id="UP000799764"/>
    </source>
</evidence>
<dbReference type="AlphaFoldDB" id="A0A9P4PFG8"/>
<dbReference type="NCBIfam" id="TIGR02118">
    <property type="entry name" value="EthD family reductase"/>
    <property type="match status" value="1"/>
</dbReference>
<comment type="caution">
    <text evidence="2">The sequence shown here is derived from an EMBL/GenBank/DDBJ whole genome shotgun (WGS) entry which is preliminary data.</text>
</comment>
<sequence length="101" mass="11488">MLYTTEVFITASKMPAQISVLYPRKATFDLDYYLATHMPLAAKHWTPYGLRKYTVTQYDDPESPYSIGAVLEFDSLDAFKKFSNEHPTIIAGEIKEAKTTS</sequence>
<proteinExistence type="inferred from homology"/>
<protein>
    <submittedName>
        <fullName evidence="2">Ethyl tert-butyl ether degradation EthD</fullName>
    </submittedName>
</protein>
<dbReference type="EMBL" id="MU001504">
    <property type="protein sequence ID" value="KAF2442188.1"/>
    <property type="molecule type" value="Genomic_DNA"/>
</dbReference>
<evidence type="ECO:0000313" key="2">
    <source>
        <dbReference type="EMBL" id="KAF2442188.1"/>
    </source>
</evidence>
<dbReference type="PANTHER" id="PTHR40260:SF2">
    <property type="entry name" value="BLR8190 PROTEIN"/>
    <property type="match status" value="1"/>
</dbReference>
<keyword evidence="3" id="KW-1185">Reference proteome</keyword>
<dbReference type="InterPro" id="IPR011008">
    <property type="entry name" value="Dimeric_a/b-barrel"/>
</dbReference>
<organism evidence="2 3">
    <name type="scientific">Karstenula rhodostoma CBS 690.94</name>
    <dbReference type="NCBI Taxonomy" id="1392251"/>
    <lineage>
        <taxon>Eukaryota</taxon>
        <taxon>Fungi</taxon>
        <taxon>Dikarya</taxon>
        <taxon>Ascomycota</taxon>
        <taxon>Pezizomycotina</taxon>
        <taxon>Dothideomycetes</taxon>
        <taxon>Pleosporomycetidae</taxon>
        <taxon>Pleosporales</taxon>
        <taxon>Massarineae</taxon>
        <taxon>Didymosphaeriaceae</taxon>
        <taxon>Karstenula</taxon>
    </lineage>
</organism>
<name>A0A9P4PFG8_9PLEO</name>
<evidence type="ECO:0000256" key="1">
    <source>
        <dbReference type="ARBA" id="ARBA00005986"/>
    </source>
</evidence>
<dbReference type="GO" id="GO:0016491">
    <property type="term" value="F:oxidoreductase activity"/>
    <property type="evidence" value="ECO:0007669"/>
    <property type="project" value="InterPro"/>
</dbReference>
<dbReference type="InterPro" id="IPR009799">
    <property type="entry name" value="EthD_dom"/>
</dbReference>
<dbReference type="OrthoDB" id="4892971at2759"/>
<dbReference type="Gene3D" id="3.30.70.100">
    <property type="match status" value="1"/>
</dbReference>
<comment type="similarity">
    <text evidence="1">Belongs to the tpcK family.</text>
</comment>
<dbReference type="PANTHER" id="PTHR40260">
    <property type="entry name" value="BLR8190 PROTEIN"/>
    <property type="match status" value="1"/>
</dbReference>
<accession>A0A9P4PFG8</accession>
<dbReference type="SUPFAM" id="SSF54909">
    <property type="entry name" value="Dimeric alpha+beta barrel"/>
    <property type="match status" value="1"/>
</dbReference>